<proteinExistence type="predicted"/>
<comment type="caution">
    <text evidence="1">The sequence shown here is derived from an EMBL/GenBank/DDBJ whole genome shotgun (WGS) entry which is preliminary data.</text>
</comment>
<protein>
    <submittedName>
        <fullName evidence="1">Uncharacterized protein</fullName>
    </submittedName>
</protein>
<dbReference type="OrthoDB" id="8440251at2"/>
<evidence type="ECO:0000313" key="2">
    <source>
        <dbReference type="Proteomes" id="UP000253094"/>
    </source>
</evidence>
<gene>
    <name evidence="1" type="ORF">DQ384_23640</name>
</gene>
<reference evidence="1 2" key="1">
    <citation type="submission" date="2018-06" db="EMBL/GenBank/DDBJ databases">
        <title>Sphaerisporangium craniellae sp. nov., isolated from a marine sponge in the South China Sea.</title>
        <authorList>
            <person name="Li L."/>
        </authorList>
    </citation>
    <scope>NUCLEOTIDE SEQUENCE [LARGE SCALE GENOMIC DNA]</scope>
    <source>
        <strain evidence="1 2">CCTCC AA 208026</strain>
    </source>
</reference>
<dbReference type="RefSeq" id="WP_114031051.1">
    <property type="nucleotide sequence ID" value="NZ_QOIL01000013.1"/>
</dbReference>
<accession>A0A367FEI4</accession>
<dbReference type="Proteomes" id="UP000253094">
    <property type="component" value="Unassembled WGS sequence"/>
</dbReference>
<keyword evidence="2" id="KW-1185">Reference proteome</keyword>
<organism evidence="1 2">
    <name type="scientific">Sphaerisporangium album</name>
    <dbReference type="NCBI Taxonomy" id="509200"/>
    <lineage>
        <taxon>Bacteria</taxon>
        <taxon>Bacillati</taxon>
        <taxon>Actinomycetota</taxon>
        <taxon>Actinomycetes</taxon>
        <taxon>Streptosporangiales</taxon>
        <taxon>Streptosporangiaceae</taxon>
        <taxon>Sphaerisporangium</taxon>
    </lineage>
</organism>
<sequence>MEEFRRRTGDLAAFISVDRFRLSQREHHRQLVVDHLTQRDVIARQITDLSAKASEQLGSDKAAVRIGGLTDLERLAQAHPELRQTVVDRICAYLRAPLPASTRPDRFPAERP</sequence>
<evidence type="ECO:0000313" key="1">
    <source>
        <dbReference type="EMBL" id="RCG28724.1"/>
    </source>
</evidence>
<name>A0A367FEI4_9ACTN</name>
<dbReference type="AlphaFoldDB" id="A0A367FEI4"/>
<dbReference type="EMBL" id="QOIL01000013">
    <property type="protein sequence ID" value="RCG28724.1"/>
    <property type="molecule type" value="Genomic_DNA"/>
</dbReference>